<dbReference type="AlphaFoldDB" id="A0ABD1FA21"/>
<dbReference type="Pfam" id="PF00400">
    <property type="entry name" value="WD40"/>
    <property type="match status" value="4"/>
</dbReference>
<evidence type="ECO:0000256" key="1">
    <source>
        <dbReference type="ARBA" id="ARBA00022574"/>
    </source>
</evidence>
<feature type="compositionally biased region" description="Polar residues" evidence="4">
    <location>
        <begin position="685"/>
        <end position="696"/>
    </location>
</feature>
<evidence type="ECO:0000256" key="4">
    <source>
        <dbReference type="SAM" id="MobiDB-lite"/>
    </source>
</evidence>
<keyword evidence="2" id="KW-0677">Repeat</keyword>
<dbReference type="InterPro" id="IPR015943">
    <property type="entry name" value="WD40/YVTN_repeat-like_dom_sf"/>
</dbReference>
<dbReference type="EMBL" id="JBDJPC010000002">
    <property type="protein sequence ID" value="KAL1513164.1"/>
    <property type="molecule type" value="Genomic_DNA"/>
</dbReference>
<accession>A0ABD1FA21</accession>
<feature type="region of interest" description="Disordered" evidence="4">
    <location>
        <begin position="655"/>
        <end position="699"/>
    </location>
</feature>
<dbReference type="SMART" id="SM00320">
    <property type="entry name" value="WD40"/>
    <property type="match status" value="6"/>
</dbReference>
<feature type="compositionally biased region" description="Polar residues" evidence="4">
    <location>
        <begin position="727"/>
        <end position="739"/>
    </location>
</feature>
<feature type="region of interest" description="Disordered" evidence="4">
    <location>
        <begin position="727"/>
        <end position="810"/>
    </location>
</feature>
<feature type="repeat" description="WD" evidence="3">
    <location>
        <begin position="49"/>
        <end position="90"/>
    </location>
</feature>
<dbReference type="Gene3D" id="2.130.10.10">
    <property type="entry name" value="YVTN repeat-like/Quinoprotein amine dehydrogenase"/>
    <property type="match status" value="3"/>
</dbReference>
<sequence length="832" mass="94192">MKILPMAGPSVINPLTYVVNRQYYDTLVIKNKIFKERLARAKNFYRKDLVAHYGCVNAIEFSVEGELLVSGGDDRRVLLWKISEAVFDRTPPEYVFDPDIKIEGSRHVPTPMKKTHNSNIFCVAFDSKNQRIFSGGNDDQVIIHEINSGNPITLIPHRKPVYGLSVNPQNDDIIATAGEDGRLLLYDIREGTNQDAQILAKQKTGFHSVMYNPVNPRFLVSANSEEGIALWDCRKPKEELLHYDSDIGKSSGISACFDSTGKKVLALRRRLPPVLYNTQNDHSICQFYHPQYYNSCTMKTCSFAGESDEYVLSGSDDFNLYMWKVPEDGDEWGASHVVLKGHRSIVNQVRFNKHNNLIASSGVEKMIKLWSTLQIGTWAGSLLKEYSDPARIVYSHQDYVDLVGSSGERISHDYSDQSILEDSKMMAFFDSLIQREIEGWVSSEEFQTTDSGDSDLEHDYSKLLQRIFKSRNKTVEEPRKHKYNKIAQLISKKRHRLARMAYNKAPSSLKKIHLREKWKALKLKSKDRTNGVVRKSPRKHLEMRKNRSTSEDNPRTYRYRTRQCLREACANAGFSSLLDGPSTSTGLTSSSSSVYRILEEDSDDDEALNLALSSPQQNRNNDDNQSSNDGEQHLVNVLPTPINGAQERIINELNVPENFSDTSNNGHMSNSSSDGRNGDDYNNGASTSRGSTNSLSPKRKALNRHYVAIPKNFSDSDEDFDTLSNGHTFDKGYSTSTSESDYEHDHHTPYKRRKLSQSDSGCGTGPSSKKSSRFMEKYMCFNGKSTPEVGPSSSQNGNSSDEDLRSEKFRKRVRKARFNFRNRVCANDSDSN</sequence>
<feature type="repeat" description="WD" evidence="3">
    <location>
        <begin position="339"/>
        <end position="371"/>
    </location>
</feature>
<name>A0ABD1FA21_HYPHA</name>
<keyword evidence="1 3" id="KW-0853">WD repeat</keyword>
<dbReference type="PANTHER" id="PTHR15574">
    <property type="entry name" value="WD REPEAT DOMAIN-CONTAINING FAMILY"/>
    <property type="match status" value="1"/>
</dbReference>
<protein>
    <recommendedName>
        <fullName evidence="7">DDB1- and CUL4-associated factor 5</fullName>
    </recommendedName>
</protein>
<dbReference type="InterPro" id="IPR045151">
    <property type="entry name" value="DCAF8"/>
</dbReference>
<feature type="compositionally biased region" description="Basic and acidic residues" evidence="4">
    <location>
        <begin position="539"/>
        <end position="555"/>
    </location>
</feature>
<dbReference type="PANTHER" id="PTHR15574:SF43">
    <property type="entry name" value="DDB1- AND CUL4-ASSOCIATED FACTOR 5"/>
    <property type="match status" value="1"/>
</dbReference>
<feature type="compositionally biased region" description="Low complexity" evidence="4">
    <location>
        <begin position="613"/>
        <end position="629"/>
    </location>
</feature>
<dbReference type="InterPro" id="IPR001680">
    <property type="entry name" value="WD40_rpt"/>
</dbReference>
<feature type="compositionally biased region" description="Polar residues" evidence="4">
    <location>
        <begin position="757"/>
        <end position="769"/>
    </location>
</feature>
<feature type="region of interest" description="Disordered" evidence="4">
    <location>
        <begin position="612"/>
        <end position="632"/>
    </location>
</feature>
<organism evidence="5 6">
    <name type="scientific">Hypothenemus hampei</name>
    <name type="common">Coffee berry borer</name>
    <dbReference type="NCBI Taxonomy" id="57062"/>
    <lineage>
        <taxon>Eukaryota</taxon>
        <taxon>Metazoa</taxon>
        <taxon>Ecdysozoa</taxon>
        <taxon>Arthropoda</taxon>
        <taxon>Hexapoda</taxon>
        <taxon>Insecta</taxon>
        <taxon>Pterygota</taxon>
        <taxon>Neoptera</taxon>
        <taxon>Endopterygota</taxon>
        <taxon>Coleoptera</taxon>
        <taxon>Polyphaga</taxon>
        <taxon>Cucujiformia</taxon>
        <taxon>Curculionidae</taxon>
        <taxon>Scolytinae</taxon>
        <taxon>Hypothenemus</taxon>
    </lineage>
</organism>
<feature type="repeat" description="WD" evidence="3">
    <location>
        <begin position="154"/>
        <end position="196"/>
    </location>
</feature>
<evidence type="ECO:0008006" key="7">
    <source>
        <dbReference type="Google" id="ProtNLM"/>
    </source>
</evidence>
<dbReference type="InterPro" id="IPR036322">
    <property type="entry name" value="WD40_repeat_dom_sf"/>
</dbReference>
<feature type="region of interest" description="Disordered" evidence="4">
    <location>
        <begin position="526"/>
        <end position="558"/>
    </location>
</feature>
<dbReference type="SUPFAM" id="SSF50978">
    <property type="entry name" value="WD40 repeat-like"/>
    <property type="match status" value="1"/>
</dbReference>
<comment type="caution">
    <text evidence="5">The sequence shown here is derived from an EMBL/GenBank/DDBJ whole genome shotgun (WGS) entry which is preliminary data.</text>
</comment>
<proteinExistence type="predicted"/>
<evidence type="ECO:0000256" key="3">
    <source>
        <dbReference type="PROSITE-ProRule" id="PRU00221"/>
    </source>
</evidence>
<dbReference type="PROSITE" id="PS50082">
    <property type="entry name" value="WD_REPEATS_2"/>
    <property type="match status" value="4"/>
</dbReference>
<feature type="repeat" description="WD" evidence="3">
    <location>
        <begin position="113"/>
        <end position="154"/>
    </location>
</feature>
<keyword evidence="6" id="KW-1185">Reference proteome</keyword>
<feature type="compositionally biased region" description="Low complexity" evidence="4">
    <location>
        <begin position="669"/>
        <end position="684"/>
    </location>
</feature>
<dbReference type="Proteomes" id="UP001566132">
    <property type="component" value="Unassembled WGS sequence"/>
</dbReference>
<evidence type="ECO:0000256" key="2">
    <source>
        <dbReference type="ARBA" id="ARBA00022737"/>
    </source>
</evidence>
<evidence type="ECO:0000313" key="5">
    <source>
        <dbReference type="EMBL" id="KAL1513164.1"/>
    </source>
</evidence>
<evidence type="ECO:0000313" key="6">
    <source>
        <dbReference type="Proteomes" id="UP001566132"/>
    </source>
</evidence>
<dbReference type="PROSITE" id="PS50294">
    <property type="entry name" value="WD_REPEATS_REGION"/>
    <property type="match status" value="2"/>
</dbReference>
<feature type="compositionally biased region" description="Polar residues" evidence="4">
    <location>
        <begin position="657"/>
        <end position="668"/>
    </location>
</feature>
<reference evidence="5 6" key="1">
    <citation type="submission" date="2024-05" db="EMBL/GenBank/DDBJ databases">
        <title>Genetic variation in Jamaican populations of the coffee berry borer (Hypothenemus hampei).</title>
        <authorList>
            <person name="Errbii M."/>
            <person name="Myrie A."/>
        </authorList>
    </citation>
    <scope>NUCLEOTIDE SEQUENCE [LARGE SCALE GENOMIC DNA]</scope>
    <source>
        <strain evidence="5">JA-Hopewell-2020-01-JO</strain>
        <tissue evidence="5">Whole body</tissue>
    </source>
</reference>
<gene>
    <name evidence="5" type="ORF">ABEB36_002613</name>
</gene>